<reference evidence="2 3" key="1">
    <citation type="submission" date="2020-08" db="EMBL/GenBank/DDBJ databases">
        <title>Sequencing the genomes of 1000 actinobacteria strains.</title>
        <authorList>
            <person name="Klenk H.-P."/>
        </authorList>
    </citation>
    <scope>NUCLEOTIDE SEQUENCE [LARGE SCALE GENOMIC DNA]</scope>
    <source>
        <strain evidence="2 3">DSM 44593</strain>
    </source>
</reference>
<feature type="transmembrane region" description="Helical" evidence="1">
    <location>
        <begin position="213"/>
        <end position="232"/>
    </location>
</feature>
<keyword evidence="1" id="KW-0472">Membrane</keyword>
<keyword evidence="1" id="KW-0812">Transmembrane</keyword>
<dbReference type="RefSeq" id="WP_312862630.1">
    <property type="nucleotide sequence ID" value="NZ_BAABKT010000012.1"/>
</dbReference>
<evidence type="ECO:0000313" key="3">
    <source>
        <dbReference type="Proteomes" id="UP000578077"/>
    </source>
</evidence>
<comment type="caution">
    <text evidence="2">The sequence shown here is derived from an EMBL/GenBank/DDBJ whole genome shotgun (WGS) entry which is preliminary data.</text>
</comment>
<keyword evidence="3" id="KW-1185">Reference proteome</keyword>
<sequence>MSTELLLRAAAGAAIAAGLLAVAAAAGDLGTRARTRIGPALRTPVTRRLALAAAVGLASAAATGWPVAGALAAAGMWWLPPVLGPDRTTAAAVARIEAVASWAEMLRDMIAGASGLSHAIATSAPIAPEAIRPAVHRLQEDLQSRDTTPEEALEAFAAAAAVPTGDLVAIALSHAHSGQTGDVGAVLGRLAEAARERAASLQRVAAARARLRTSVRIIIATSIALALGLVLLDPDFLTPYATPTGQLVLAVAGAIWAGALVWLQRMARPDLGRRLLTPRPAAAPAGEAA</sequence>
<proteinExistence type="predicted"/>
<keyword evidence="1" id="KW-1133">Transmembrane helix</keyword>
<organism evidence="2 3">
    <name type="scientific">Streptomonospora salina</name>
    <dbReference type="NCBI Taxonomy" id="104205"/>
    <lineage>
        <taxon>Bacteria</taxon>
        <taxon>Bacillati</taxon>
        <taxon>Actinomycetota</taxon>
        <taxon>Actinomycetes</taxon>
        <taxon>Streptosporangiales</taxon>
        <taxon>Nocardiopsidaceae</taxon>
        <taxon>Streptomonospora</taxon>
    </lineage>
</organism>
<gene>
    <name evidence="2" type="ORF">HNR25_003853</name>
</gene>
<evidence type="ECO:0000313" key="2">
    <source>
        <dbReference type="EMBL" id="MBB6000102.1"/>
    </source>
</evidence>
<dbReference type="Proteomes" id="UP000578077">
    <property type="component" value="Unassembled WGS sequence"/>
</dbReference>
<evidence type="ECO:0000256" key="1">
    <source>
        <dbReference type="SAM" id="Phobius"/>
    </source>
</evidence>
<feature type="transmembrane region" description="Helical" evidence="1">
    <location>
        <begin position="244"/>
        <end position="263"/>
    </location>
</feature>
<accession>A0A841EAR9</accession>
<dbReference type="PANTHER" id="PTHR35007:SF3">
    <property type="entry name" value="POSSIBLE CONSERVED ALANINE RICH MEMBRANE PROTEIN"/>
    <property type="match status" value="1"/>
</dbReference>
<dbReference type="PANTHER" id="PTHR35007">
    <property type="entry name" value="INTEGRAL MEMBRANE PROTEIN-RELATED"/>
    <property type="match status" value="1"/>
</dbReference>
<dbReference type="AlphaFoldDB" id="A0A841EAR9"/>
<protein>
    <submittedName>
        <fullName evidence="2">Flp pilus assembly protein TadB</fullName>
    </submittedName>
</protein>
<dbReference type="EMBL" id="JACHLY010000001">
    <property type="protein sequence ID" value="MBB6000102.1"/>
    <property type="molecule type" value="Genomic_DNA"/>
</dbReference>
<name>A0A841EAR9_9ACTN</name>